<feature type="region of interest" description="Disordered" evidence="1">
    <location>
        <begin position="272"/>
        <end position="307"/>
    </location>
</feature>
<dbReference type="InterPro" id="IPR023393">
    <property type="entry name" value="START-like_dom_sf"/>
</dbReference>
<keyword evidence="3" id="KW-1185">Reference proteome</keyword>
<accession>A0A378TG94</accession>
<reference evidence="2 3" key="1">
    <citation type="submission" date="2018-06" db="EMBL/GenBank/DDBJ databases">
        <authorList>
            <consortium name="Pathogen Informatics"/>
            <person name="Doyle S."/>
        </authorList>
    </citation>
    <scope>NUCLEOTIDE SEQUENCE [LARGE SCALE GENOMIC DNA]</scope>
    <source>
        <strain evidence="2 3">NCTC10821</strain>
    </source>
</reference>
<protein>
    <submittedName>
        <fullName evidence="2">Polyketide cyclase</fullName>
    </submittedName>
</protein>
<evidence type="ECO:0000313" key="3">
    <source>
        <dbReference type="Proteomes" id="UP000254978"/>
    </source>
</evidence>
<dbReference type="Gene3D" id="3.30.530.20">
    <property type="match status" value="1"/>
</dbReference>
<sequence>MIGQLLEMAGRPQVQVRGLRPIVLRALGVFSPEMKEISQLSYVRGHASPYAASSRVDGDRITDTPADEMTSPLCILHREWQLGGTAGLWQSPYHGGKLGCMPTTHSHPALLIVGADRTVPITVQRRSHMKPADAMAFIAPIDLTTIFKPLCPFPGVAGVENQIEAWDHSGPSRNPQFTDGSQVDEQLTEWVEGTSFAYQLTNFTNALSKLAEGVRGEWTFTPDGEGTLIRWSYEFKPLAGRRWIIAGPFKPLWARYMRAALRASVSALESRAAPTTDGAKALRTQRRTTGAHPGDSSMVVSVRRTPR</sequence>
<dbReference type="EMBL" id="UGQT01000001">
    <property type="protein sequence ID" value="STZ59670.1"/>
    <property type="molecule type" value="Genomic_DNA"/>
</dbReference>
<proteinExistence type="predicted"/>
<evidence type="ECO:0000313" key="2">
    <source>
        <dbReference type="EMBL" id="STZ59670.1"/>
    </source>
</evidence>
<dbReference type="RefSeq" id="WP_237023292.1">
    <property type="nucleotide sequence ID" value="NZ_UGQT01000001.1"/>
</dbReference>
<dbReference type="Proteomes" id="UP000254978">
    <property type="component" value="Unassembled WGS sequence"/>
</dbReference>
<evidence type="ECO:0000256" key="1">
    <source>
        <dbReference type="SAM" id="MobiDB-lite"/>
    </source>
</evidence>
<dbReference type="Pfam" id="PF10604">
    <property type="entry name" value="Polyketide_cyc2"/>
    <property type="match status" value="1"/>
</dbReference>
<dbReference type="InterPro" id="IPR019587">
    <property type="entry name" value="Polyketide_cyclase/dehydratase"/>
</dbReference>
<organism evidence="2 3">
    <name type="scientific">Mycolicibacterium tokaiense</name>
    <dbReference type="NCBI Taxonomy" id="39695"/>
    <lineage>
        <taxon>Bacteria</taxon>
        <taxon>Bacillati</taxon>
        <taxon>Actinomycetota</taxon>
        <taxon>Actinomycetes</taxon>
        <taxon>Mycobacteriales</taxon>
        <taxon>Mycobacteriaceae</taxon>
        <taxon>Mycolicibacterium</taxon>
    </lineage>
</organism>
<gene>
    <name evidence="2" type="ORF">NCTC10821_03208</name>
</gene>
<name>A0A378TG94_9MYCO</name>
<dbReference type="SUPFAM" id="SSF55961">
    <property type="entry name" value="Bet v1-like"/>
    <property type="match status" value="1"/>
</dbReference>
<dbReference type="AlphaFoldDB" id="A0A378TG94"/>